<accession>A0AAU9TG89</accession>
<protein>
    <recommendedName>
        <fullName evidence="3">MULE transposase domain-containing protein</fullName>
    </recommendedName>
</protein>
<comment type="caution">
    <text evidence="1">The sequence shown here is derived from an EMBL/GenBank/DDBJ whole genome shotgun (WGS) entry which is preliminary data.</text>
</comment>
<organism evidence="1 2">
    <name type="scientific">Euphydryas editha</name>
    <name type="common">Edith's checkerspot</name>
    <dbReference type="NCBI Taxonomy" id="104508"/>
    <lineage>
        <taxon>Eukaryota</taxon>
        <taxon>Metazoa</taxon>
        <taxon>Ecdysozoa</taxon>
        <taxon>Arthropoda</taxon>
        <taxon>Hexapoda</taxon>
        <taxon>Insecta</taxon>
        <taxon>Pterygota</taxon>
        <taxon>Neoptera</taxon>
        <taxon>Endopterygota</taxon>
        <taxon>Lepidoptera</taxon>
        <taxon>Glossata</taxon>
        <taxon>Ditrysia</taxon>
        <taxon>Papilionoidea</taxon>
        <taxon>Nymphalidae</taxon>
        <taxon>Nymphalinae</taxon>
        <taxon>Euphydryas</taxon>
    </lineage>
</organism>
<reference evidence="1" key="1">
    <citation type="submission" date="2022-03" db="EMBL/GenBank/DDBJ databases">
        <authorList>
            <person name="Tunstrom K."/>
        </authorList>
    </citation>
    <scope>NUCLEOTIDE SEQUENCE</scope>
</reference>
<name>A0AAU9TG89_EUPED</name>
<gene>
    <name evidence="1" type="ORF">EEDITHA_LOCUS428</name>
</gene>
<dbReference type="AlphaFoldDB" id="A0AAU9TG89"/>
<evidence type="ECO:0000313" key="1">
    <source>
        <dbReference type="EMBL" id="CAH2083795.1"/>
    </source>
</evidence>
<proteinExistence type="predicted"/>
<evidence type="ECO:0000313" key="2">
    <source>
        <dbReference type="Proteomes" id="UP001153954"/>
    </source>
</evidence>
<dbReference type="Proteomes" id="UP001153954">
    <property type="component" value="Unassembled WGS sequence"/>
</dbReference>
<dbReference type="EMBL" id="CAKOGL010000001">
    <property type="protein sequence ID" value="CAH2083795.1"/>
    <property type="molecule type" value="Genomic_DNA"/>
</dbReference>
<keyword evidence="2" id="KW-1185">Reference proteome</keyword>
<sequence>MDFEDVISANIPSEEVVRKAKQETRDKDLGLFKVKSALTSVWNIKYGLEFAGCIHEISLDKFFLMYWTPTQLYLYNKFLKEDYVGIITIDATGSLVKQIPKPDGSKPVVYLYQAVCGYRQKILPLFQLISEKHDTNTLTYWIRGWIRSGGSCSKQVVTDYSRALLNATSLAFNNMDLKTYIETCIVLDSKTSSVLVNPPRCTIRLDISHFINMVRLVIRKQRW</sequence>
<evidence type="ECO:0008006" key="3">
    <source>
        <dbReference type="Google" id="ProtNLM"/>
    </source>
</evidence>